<keyword evidence="1" id="KW-0472">Membrane</keyword>
<organism evidence="3 4">
    <name type="scientific">Bacillus timonensis</name>
    <dbReference type="NCBI Taxonomy" id="1033734"/>
    <lineage>
        <taxon>Bacteria</taxon>
        <taxon>Bacillati</taxon>
        <taxon>Bacillota</taxon>
        <taxon>Bacilli</taxon>
        <taxon>Bacillales</taxon>
        <taxon>Bacillaceae</taxon>
        <taxon>Bacillus</taxon>
    </lineage>
</organism>
<evidence type="ECO:0008006" key="5">
    <source>
        <dbReference type="Google" id="ProtNLM"/>
    </source>
</evidence>
<dbReference type="RefSeq" id="WP_136379339.1">
    <property type="nucleotide sequence ID" value="NZ_SLUB01000012.1"/>
</dbReference>
<evidence type="ECO:0000256" key="1">
    <source>
        <dbReference type="SAM" id="Phobius"/>
    </source>
</evidence>
<proteinExistence type="predicted"/>
<protein>
    <recommendedName>
        <fullName evidence="5">DUF3592 domain-containing protein</fullName>
    </recommendedName>
</protein>
<feature type="signal peptide" evidence="2">
    <location>
        <begin position="1"/>
        <end position="21"/>
    </location>
</feature>
<gene>
    <name evidence="3" type="ORF">E1I69_09340</name>
</gene>
<dbReference type="AlphaFoldDB" id="A0A4V3V807"/>
<keyword evidence="1" id="KW-0812">Transmembrane</keyword>
<keyword evidence="1" id="KW-1133">Transmembrane helix</keyword>
<accession>A0A4V3V807</accession>
<name>A0A4V3V807_9BACI</name>
<dbReference type="EMBL" id="SLUB01000012">
    <property type="protein sequence ID" value="THE13063.1"/>
    <property type="molecule type" value="Genomic_DNA"/>
</dbReference>
<dbReference type="OrthoDB" id="2357153at2"/>
<dbReference type="Proteomes" id="UP000306477">
    <property type="component" value="Unassembled WGS sequence"/>
</dbReference>
<reference evidence="3 4" key="1">
    <citation type="journal article" date="2019" name="Indoor Air">
        <title>Impacts of indoor surface finishes on bacterial viability.</title>
        <authorList>
            <person name="Hu J."/>
            <person name="Maamar S.B."/>
            <person name="Glawe A.J."/>
            <person name="Gottel N."/>
            <person name="Gilbert J.A."/>
            <person name="Hartmann E.M."/>
        </authorList>
    </citation>
    <scope>NUCLEOTIDE SEQUENCE [LARGE SCALE GENOMIC DNA]</scope>
    <source>
        <strain evidence="3 4">AF060A6</strain>
    </source>
</reference>
<evidence type="ECO:0000313" key="3">
    <source>
        <dbReference type="EMBL" id="THE13063.1"/>
    </source>
</evidence>
<feature type="transmembrane region" description="Helical" evidence="1">
    <location>
        <begin position="122"/>
        <end position="141"/>
    </location>
</feature>
<evidence type="ECO:0000313" key="4">
    <source>
        <dbReference type="Proteomes" id="UP000306477"/>
    </source>
</evidence>
<keyword evidence="2" id="KW-0732">Signal</keyword>
<comment type="caution">
    <text evidence="3">The sequence shown here is derived from an EMBL/GenBank/DDBJ whole genome shotgun (WGS) entry which is preliminary data.</text>
</comment>
<sequence length="146" mass="16643">MKKIICLTIVFLLVTQTCASALSWAYFFVVHDGKVYEIKEDMLLKQYEVGEMIGKVETKADEYTGDYYGNASNYYEIDTVYFKIEDIPINEAIAVQTVEGHYVKAVYVHDAPSSFKNVLMSVNFWTIFGVSIVLLVGITVLRSKQR</sequence>
<feature type="chain" id="PRO_5020385462" description="DUF3592 domain-containing protein" evidence="2">
    <location>
        <begin position="22"/>
        <end position="146"/>
    </location>
</feature>
<keyword evidence="4" id="KW-1185">Reference proteome</keyword>
<evidence type="ECO:0000256" key="2">
    <source>
        <dbReference type="SAM" id="SignalP"/>
    </source>
</evidence>